<evidence type="ECO:0000259" key="2">
    <source>
        <dbReference type="SMART" id="SM00899"/>
    </source>
</evidence>
<dbReference type="PANTHER" id="PTHR43151:SF1">
    <property type="entry name" value="SSR2333 PROTEIN"/>
    <property type="match status" value="1"/>
</dbReference>
<keyword evidence="1" id="KW-0408">Iron</keyword>
<dbReference type="SMART" id="SM00899">
    <property type="entry name" value="FeoA"/>
    <property type="match status" value="1"/>
</dbReference>
<evidence type="ECO:0000256" key="1">
    <source>
        <dbReference type="ARBA" id="ARBA00023004"/>
    </source>
</evidence>
<dbReference type="GO" id="GO:0046914">
    <property type="term" value="F:transition metal ion binding"/>
    <property type="evidence" value="ECO:0007669"/>
    <property type="project" value="InterPro"/>
</dbReference>
<dbReference type="Proteomes" id="UP000032417">
    <property type="component" value="Chromosome 1"/>
</dbReference>
<name>A0A098BYU9_9BACT</name>
<dbReference type="Pfam" id="PF04023">
    <property type="entry name" value="FeoA"/>
    <property type="match status" value="1"/>
</dbReference>
<dbReference type="EMBL" id="LN515532">
    <property type="protein sequence ID" value="CEA15351.1"/>
    <property type="molecule type" value="Genomic_DNA"/>
</dbReference>
<sequence length="78" mass="8834">MESTLPVNTLAEGDKGEITSFEGGFFFRKKLEEMGFHIGTTITIVARQWMSGPVIVRFENIEVAIGFNMAKRIRVKRV</sequence>
<accession>A0A098BYU9</accession>
<dbReference type="Gene3D" id="2.30.30.90">
    <property type="match status" value="1"/>
</dbReference>
<protein>
    <recommendedName>
        <fullName evidence="2">Ferrous iron transporter FeoA-like domain-containing protein</fullName>
    </recommendedName>
</protein>
<dbReference type="PANTHER" id="PTHR43151">
    <property type="entry name" value="FEOA FAMILY PROTEIN"/>
    <property type="match status" value="1"/>
</dbReference>
<evidence type="ECO:0000313" key="3">
    <source>
        <dbReference type="EMBL" id="CEA15351.1"/>
    </source>
</evidence>
<proteinExistence type="predicted"/>
<evidence type="ECO:0000313" key="4">
    <source>
        <dbReference type="Proteomes" id="UP000032417"/>
    </source>
</evidence>
<dbReference type="AlphaFoldDB" id="A0A098BYU9"/>
<feature type="domain" description="Ferrous iron transporter FeoA-like" evidence="2">
    <location>
        <begin position="5"/>
        <end position="77"/>
    </location>
</feature>
<organism evidence="3 4">
    <name type="scientific">Fermentimonas caenicola</name>
    <dbReference type="NCBI Taxonomy" id="1562970"/>
    <lineage>
        <taxon>Bacteria</taxon>
        <taxon>Pseudomonadati</taxon>
        <taxon>Bacteroidota</taxon>
        <taxon>Bacteroidia</taxon>
        <taxon>Bacteroidales</taxon>
        <taxon>Dysgonomonadaceae</taxon>
        <taxon>Fermentimonas</taxon>
    </lineage>
</organism>
<dbReference type="STRING" id="1562970.ING2E5B_0584"/>
<gene>
    <name evidence="3" type="ORF">ING2E5B_0584</name>
</gene>
<dbReference type="SUPFAM" id="SSF50037">
    <property type="entry name" value="C-terminal domain of transcriptional repressors"/>
    <property type="match status" value="1"/>
</dbReference>
<dbReference type="KEGG" id="pbt:ING2E5B_0584"/>
<keyword evidence="4" id="KW-1185">Reference proteome</keyword>
<dbReference type="InterPro" id="IPR007167">
    <property type="entry name" value="Fe-transptr_FeoA-like"/>
</dbReference>
<dbReference type="InterPro" id="IPR038157">
    <property type="entry name" value="FeoA_core_dom"/>
</dbReference>
<dbReference type="HOGENOM" id="CLU_150646_6_3_10"/>
<dbReference type="InterPro" id="IPR053184">
    <property type="entry name" value="FeoA-like"/>
</dbReference>
<dbReference type="InterPro" id="IPR008988">
    <property type="entry name" value="Transcriptional_repressor_C"/>
</dbReference>
<reference evidence="3 4" key="1">
    <citation type="submission" date="2014-08" db="EMBL/GenBank/DDBJ databases">
        <authorList>
            <person name="Wibberg D."/>
        </authorList>
    </citation>
    <scope>NUCLEOTIDE SEQUENCE [LARGE SCALE GENOMIC DNA]</scope>
    <source>
        <strain evidence="4">ING2-E5B</strain>
    </source>
</reference>